<gene>
    <name evidence="1" type="ORF">Pint_28835</name>
</gene>
<protein>
    <submittedName>
        <fullName evidence="1">Uncharacterized protein</fullName>
    </submittedName>
</protein>
<comment type="caution">
    <text evidence="1">The sequence shown here is derived from an EMBL/GenBank/DDBJ whole genome shotgun (WGS) entry which is preliminary data.</text>
</comment>
<organism evidence="1 2">
    <name type="scientific">Pistacia integerrima</name>
    <dbReference type="NCBI Taxonomy" id="434235"/>
    <lineage>
        <taxon>Eukaryota</taxon>
        <taxon>Viridiplantae</taxon>
        <taxon>Streptophyta</taxon>
        <taxon>Embryophyta</taxon>
        <taxon>Tracheophyta</taxon>
        <taxon>Spermatophyta</taxon>
        <taxon>Magnoliopsida</taxon>
        <taxon>eudicotyledons</taxon>
        <taxon>Gunneridae</taxon>
        <taxon>Pentapetalae</taxon>
        <taxon>rosids</taxon>
        <taxon>malvids</taxon>
        <taxon>Sapindales</taxon>
        <taxon>Anacardiaceae</taxon>
        <taxon>Pistacia</taxon>
    </lineage>
</organism>
<evidence type="ECO:0000313" key="1">
    <source>
        <dbReference type="EMBL" id="KAJ0008180.1"/>
    </source>
</evidence>
<evidence type="ECO:0000313" key="2">
    <source>
        <dbReference type="Proteomes" id="UP001163603"/>
    </source>
</evidence>
<accession>A0ACC0X2J8</accession>
<dbReference type="EMBL" id="CM047750">
    <property type="protein sequence ID" value="KAJ0008180.1"/>
    <property type="molecule type" value="Genomic_DNA"/>
</dbReference>
<dbReference type="Proteomes" id="UP001163603">
    <property type="component" value="Chromosome 15"/>
</dbReference>
<reference evidence="2" key="1">
    <citation type="journal article" date="2023" name="G3 (Bethesda)">
        <title>Genome assembly and association tests identify interacting loci associated with vigor, precocity, and sex in interspecific pistachio rootstocks.</title>
        <authorList>
            <person name="Palmer W."/>
            <person name="Jacygrad E."/>
            <person name="Sagayaradj S."/>
            <person name="Cavanaugh K."/>
            <person name="Han R."/>
            <person name="Bertier L."/>
            <person name="Beede B."/>
            <person name="Kafkas S."/>
            <person name="Golino D."/>
            <person name="Preece J."/>
            <person name="Michelmore R."/>
        </authorList>
    </citation>
    <scope>NUCLEOTIDE SEQUENCE [LARGE SCALE GENOMIC DNA]</scope>
</reference>
<proteinExistence type="predicted"/>
<sequence length="84" mass="9937">MSSPKVNLDLEDVQVYWKKASFLDVKTAKESCHCSLTCKNRLNLWLCTKFNASMILKMFSENFEEKGKIDVFKSMLEKWNLFYL</sequence>
<keyword evidence="2" id="KW-1185">Reference proteome</keyword>
<name>A0ACC0X2J8_9ROSI</name>